<dbReference type="AlphaFoldDB" id="A0A0C5CEY5"/>
<evidence type="ECO:0000313" key="4">
    <source>
        <dbReference type="Proteomes" id="UP000070376"/>
    </source>
</evidence>
<dbReference type="EMBL" id="CP010525">
    <property type="protein sequence ID" value="AJO24120.1"/>
    <property type="molecule type" value="Genomic_DNA"/>
</dbReference>
<proteinExistence type="predicted"/>
<organism evidence="2 4">
    <name type="scientific">Heyndrickxia coagulans</name>
    <name type="common">Weizmannia coagulans</name>
    <dbReference type="NCBI Taxonomy" id="1398"/>
    <lineage>
        <taxon>Bacteria</taxon>
        <taxon>Bacillati</taxon>
        <taxon>Bacillota</taxon>
        <taxon>Bacilli</taxon>
        <taxon>Bacillales</taxon>
        <taxon>Bacillaceae</taxon>
        <taxon>Heyndrickxia</taxon>
    </lineage>
</organism>
<evidence type="ECO:0000313" key="3">
    <source>
        <dbReference type="Proteomes" id="UP000032024"/>
    </source>
</evidence>
<evidence type="ECO:0000313" key="1">
    <source>
        <dbReference type="EMBL" id="AJO24120.1"/>
    </source>
</evidence>
<sequence length="54" mass="6318">MKQLEGNTIIQECAILGLHVMDLVDYASLYFPKCIEKLPKRMLRNNWLVFEGSF</sequence>
<evidence type="ECO:0000313" key="2">
    <source>
        <dbReference type="EMBL" id="KWZ77832.1"/>
    </source>
</evidence>
<keyword evidence="3" id="KW-1185">Reference proteome</keyword>
<reference evidence="2" key="3">
    <citation type="submission" date="2016-01" db="EMBL/GenBank/DDBJ databases">
        <authorList>
            <person name="Oliw E.H."/>
        </authorList>
    </citation>
    <scope>NUCLEOTIDE SEQUENCE [LARGE SCALE GENOMIC DNA]</scope>
    <source>
        <strain evidence="2">GED7749B</strain>
    </source>
</reference>
<dbReference type="Proteomes" id="UP000032024">
    <property type="component" value="Chromosome"/>
</dbReference>
<gene>
    <name evidence="2" type="ORF">HMPREF3213_03184</name>
    <name evidence="1" type="ORF">SB48_HM08orf05324</name>
</gene>
<name>A0A0C5CEY5_HEYCO</name>
<protein>
    <submittedName>
        <fullName evidence="2">Uncharacterized protein</fullName>
    </submittedName>
</protein>
<dbReference type="RefSeq" id="WP_218832512.1">
    <property type="nucleotide sequence ID" value="NZ_CP058594.1"/>
</dbReference>
<dbReference type="EMBL" id="LRPN01000162">
    <property type="protein sequence ID" value="KWZ77832.1"/>
    <property type="molecule type" value="Genomic_DNA"/>
</dbReference>
<reference evidence="4" key="4">
    <citation type="submission" date="2016-01" db="EMBL/GenBank/DDBJ databases">
        <authorList>
            <person name="Mitreva M."/>
            <person name="Pepin K.H."/>
            <person name="Mihindukulasuriya K.A."/>
            <person name="Fulton R."/>
            <person name="Fronick C."/>
            <person name="O'Laughlin M."/>
            <person name="Miner T."/>
            <person name="Herter B."/>
            <person name="Rosa B.A."/>
            <person name="Cordes M."/>
            <person name="Tomlinson C."/>
            <person name="Wollam A."/>
            <person name="Palsikar V.B."/>
            <person name="Mardis E.R."/>
            <person name="Wilson R.K."/>
        </authorList>
    </citation>
    <scope>NUCLEOTIDE SEQUENCE [LARGE SCALE GENOMIC DNA]</scope>
    <source>
        <strain evidence="4">GED7749B</strain>
    </source>
</reference>
<reference evidence="1" key="1">
    <citation type="submission" date="2015-01" db="EMBL/GenBank/DDBJ databases">
        <title>Comparative genome analysis of Bacillus coagulans HM-08, Clostridium butyricum HM-68, Bacillus subtilis HM-66 and Bacillus licheniformis BL-09.</title>
        <authorList>
            <person name="Zhang H."/>
        </authorList>
    </citation>
    <scope>NUCLEOTIDE SEQUENCE [LARGE SCALE GENOMIC DNA]</scope>
    <source>
        <strain evidence="1">HM-08</strain>
    </source>
</reference>
<reference evidence="3" key="2">
    <citation type="submission" date="2015-01" db="EMBL/GenBank/DDBJ databases">
        <title>Comparative genome analysis of Bacillus coagulans HM-08, Clostridium butyricum HM-68, Bacillus subtilis HM-66 and Bacillus paralicheniformis BL-09.</title>
        <authorList>
            <person name="Zhang H."/>
        </authorList>
    </citation>
    <scope>NUCLEOTIDE SEQUENCE [LARGE SCALE GENOMIC DNA]</scope>
    <source>
        <strain evidence="3">HM-08</strain>
    </source>
</reference>
<accession>A0A0C5CEY5</accession>
<dbReference type="Proteomes" id="UP000070376">
    <property type="component" value="Unassembled WGS sequence"/>
</dbReference>
<dbReference type="PATRIC" id="fig|1398.18.peg.3286"/>